<sequence>MHPIDVAYKRTADEIGEKLSKIKVEVGAIELLATTKIAKLYDGKIAALRASAATMESQVSELQALIGEDCSAVGGEDTAPSKEEQNPLTPSEWNSLACERNATRALSDQNNAVSMRGLDELASRISKVKVDLGEMELLATTIGATPYVGQVTALRGSVFDTESRINELNARINELKSRSDKLSSRFNELKSRYNNELKSRYNNELSSLINGHSCAVRDDDTLSSEKKEQPANVSDLETAVRKLFKAGYENPFQPE</sequence>
<dbReference type="Gene3D" id="1.20.5.340">
    <property type="match status" value="1"/>
</dbReference>
<evidence type="ECO:0000313" key="3">
    <source>
        <dbReference type="EMBL" id="MDI1489167.1"/>
    </source>
</evidence>
<comment type="caution">
    <text evidence="3">The sequence shown here is derived from an EMBL/GenBank/DDBJ whole genome shotgun (WGS) entry which is preliminary data.</text>
</comment>
<keyword evidence="4" id="KW-1185">Reference proteome</keyword>
<evidence type="ECO:0000313" key="4">
    <source>
        <dbReference type="Proteomes" id="UP001161017"/>
    </source>
</evidence>
<protein>
    <submittedName>
        <fullName evidence="3">Uncharacterized protein</fullName>
    </submittedName>
</protein>
<evidence type="ECO:0000256" key="2">
    <source>
        <dbReference type="SAM" id="MobiDB-lite"/>
    </source>
</evidence>
<dbReference type="AlphaFoldDB" id="A0AA43TYI4"/>
<evidence type="ECO:0000256" key="1">
    <source>
        <dbReference type="SAM" id="Coils"/>
    </source>
</evidence>
<proteinExistence type="predicted"/>
<accession>A0AA43TYI4</accession>
<organism evidence="3 4">
    <name type="scientific">Ramalina farinacea</name>
    <dbReference type="NCBI Taxonomy" id="258253"/>
    <lineage>
        <taxon>Eukaryota</taxon>
        <taxon>Fungi</taxon>
        <taxon>Dikarya</taxon>
        <taxon>Ascomycota</taxon>
        <taxon>Pezizomycotina</taxon>
        <taxon>Lecanoromycetes</taxon>
        <taxon>OSLEUM clade</taxon>
        <taxon>Lecanoromycetidae</taxon>
        <taxon>Lecanorales</taxon>
        <taxon>Lecanorineae</taxon>
        <taxon>Ramalinaceae</taxon>
        <taxon>Ramalina</taxon>
    </lineage>
</organism>
<gene>
    <name evidence="3" type="ORF">OHK93_008445</name>
</gene>
<dbReference type="Proteomes" id="UP001161017">
    <property type="component" value="Unassembled WGS sequence"/>
</dbReference>
<reference evidence="3" key="1">
    <citation type="journal article" date="2023" name="Genome Biol. Evol.">
        <title>First Whole Genome Sequence and Flow Cytometry Genome Size Data for the Lichen-Forming Fungus Ramalina farinacea (Ascomycota).</title>
        <authorList>
            <person name="Llewellyn T."/>
            <person name="Mian S."/>
            <person name="Hill R."/>
            <person name="Leitch I.J."/>
            <person name="Gaya E."/>
        </authorList>
    </citation>
    <scope>NUCLEOTIDE SEQUENCE</scope>
    <source>
        <strain evidence="3">LIQ254RAFAR</strain>
    </source>
</reference>
<feature type="coiled-coil region" evidence="1">
    <location>
        <begin position="158"/>
        <end position="192"/>
    </location>
</feature>
<name>A0AA43TYI4_9LECA</name>
<dbReference type="EMBL" id="JAPUFD010000009">
    <property type="protein sequence ID" value="MDI1489167.1"/>
    <property type="molecule type" value="Genomic_DNA"/>
</dbReference>
<keyword evidence="1" id="KW-0175">Coiled coil</keyword>
<feature type="region of interest" description="Disordered" evidence="2">
    <location>
        <begin position="73"/>
        <end position="92"/>
    </location>
</feature>